<dbReference type="Proteomes" id="UP001208131">
    <property type="component" value="Unassembled WGS sequence"/>
</dbReference>
<evidence type="ECO:0000259" key="1">
    <source>
        <dbReference type="Pfam" id="PF06114"/>
    </source>
</evidence>
<comment type="caution">
    <text evidence="2">The sequence shown here is derived from an EMBL/GenBank/DDBJ whole genome shotgun (WGS) entry which is preliminary data.</text>
</comment>
<protein>
    <submittedName>
        <fullName evidence="2">ImmA/IrrE family metallo-endopeptidase</fullName>
    </submittedName>
</protein>
<accession>A0AAE3IGY1</accession>
<proteinExistence type="predicted"/>
<gene>
    <name evidence="2" type="ORF">OCV57_07130</name>
</gene>
<dbReference type="InterPro" id="IPR010359">
    <property type="entry name" value="IrrE_HExxH"/>
</dbReference>
<dbReference type="RefSeq" id="WP_267300974.1">
    <property type="nucleotide sequence ID" value="NZ_JAOQJZ010000006.1"/>
</dbReference>
<reference evidence="2 3" key="1">
    <citation type="journal article" date="2021" name="ISME Commun">
        <title>Automated analysis of genomic sequences facilitates high-throughput and comprehensive description of bacteria.</title>
        <authorList>
            <person name="Hitch T.C.A."/>
        </authorList>
    </citation>
    <scope>NUCLEOTIDE SEQUENCE [LARGE SCALE GENOMIC DNA]</scope>
    <source>
        <strain evidence="2 3">Sanger_31</strain>
    </source>
</reference>
<evidence type="ECO:0000313" key="2">
    <source>
        <dbReference type="EMBL" id="MCU6705695.1"/>
    </source>
</evidence>
<organism evidence="2 3">
    <name type="scientific">Hominimerdicola aceti</name>
    <dbReference type="NCBI Taxonomy" id="2981726"/>
    <lineage>
        <taxon>Bacteria</taxon>
        <taxon>Bacillati</taxon>
        <taxon>Bacillota</taxon>
        <taxon>Clostridia</taxon>
        <taxon>Eubacteriales</taxon>
        <taxon>Oscillospiraceae</taxon>
        <taxon>Hominimerdicola</taxon>
    </lineage>
</organism>
<dbReference type="EMBL" id="JAOQJZ010000006">
    <property type="protein sequence ID" value="MCU6705695.1"/>
    <property type="molecule type" value="Genomic_DNA"/>
</dbReference>
<name>A0AAE3IGY1_9FIRM</name>
<dbReference type="AlphaFoldDB" id="A0AAE3IGY1"/>
<feature type="domain" description="IrrE N-terminal-like" evidence="1">
    <location>
        <begin position="52"/>
        <end position="123"/>
    </location>
</feature>
<evidence type="ECO:0000313" key="3">
    <source>
        <dbReference type="Proteomes" id="UP001208131"/>
    </source>
</evidence>
<dbReference type="Pfam" id="PF06114">
    <property type="entry name" value="Peptidase_M78"/>
    <property type="match status" value="1"/>
</dbReference>
<keyword evidence="3" id="KW-1185">Reference proteome</keyword>
<sequence length="134" mass="15192">MTNIQELYDICNRENITIDFIDCPKCGAISLFGSGGCAIGIDSQTPARLLKERTAHEIGHCVKGAFYNRYATADNISQHEYRADKWAIENLIPKSELIKAIKKNLDSIYLLAQHFDVSEDFMIKACRYYGVYFG</sequence>